<dbReference type="EMBL" id="QLZR01000008">
    <property type="protein sequence ID" value="RAZ74044.1"/>
    <property type="molecule type" value="Genomic_DNA"/>
</dbReference>
<name>A0A365KLM2_9BACL</name>
<keyword evidence="8" id="KW-0464">Manganese</keyword>
<evidence type="ECO:0000256" key="7">
    <source>
        <dbReference type="ARBA" id="ARBA00023080"/>
    </source>
</evidence>
<keyword evidence="5" id="KW-0378">Hydrolase</keyword>
<dbReference type="Gene3D" id="3.90.950.10">
    <property type="match status" value="1"/>
</dbReference>
<keyword evidence="6" id="KW-0460">Magnesium</keyword>
<reference evidence="13 14" key="1">
    <citation type="submission" date="2018-06" db="EMBL/GenBank/DDBJ databases">
        <title>The draft genome sequences of strains SCU63 and S1.</title>
        <authorList>
            <person name="Gan L."/>
        </authorList>
    </citation>
    <scope>NUCLEOTIDE SEQUENCE [LARGE SCALE GENOMIC DNA]</scope>
    <source>
        <strain evidence="13 14">SCU63</strain>
    </source>
</reference>
<dbReference type="RefSeq" id="WP_112224610.1">
    <property type="nucleotide sequence ID" value="NZ_CP047673.1"/>
</dbReference>
<protein>
    <recommendedName>
        <fullName evidence="9">inosine/xanthosine triphosphatase</fullName>
        <ecNumber evidence="9">3.6.1.73</ecNumber>
    </recommendedName>
</protein>
<dbReference type="PANTHER" id="PTHR34699:SF2">
    <property type="entry name" value="NON-CANONICAL PURINE NTP PHOSPHATASE_PRRC1 DOMAIN-CONTAINING PROTEIN"/>
    <property type="match status" value="1"/>
</dbReference>
<dbReference type="InterPro" id="IPR050299">
    <property type="entry name" value="YjjX_NTPase"/>
</dbReference>
<evidence type="ECO:0000259" key="12">
    <source>
        <dbReference type="Pfam" id="PF01931"/>
    </source>
</evidence>
<keyword evidence="7" id="KW-0546">Nucleotide metabolism</keyword>
<evidence type="ECO:0000256" key="4">
    <source>
        <dbReference type="ARBA" id="ARBA00022741"/>
    </source>
</evidence>
<accession>A0A365KLM2</accession>
<proteinExistence type="predicted"/>
<evidence type="ECO:0000256" key="2">
    <source>
        <dbReference type="ARBA" id="ARBA00001946"/>
    </source>
</evidence>
<comment type="cofactor">
    <cofactor evidence="2">
        <name>Mg(2+)</name>
        <dbReference type="ChEBI" id="CHEBI:18420"/>
    </cofactor>
</comment>
<organism evidence="13 14">
    <name type="scientific">Planococcus halotolerans</name>
    <dbReference type="NCBI Taxonomy" id="2233542"/>
    <lineage>
        <taxon>Bacteria</taxon>
        <taxon>Bacillati</taxon>
        <taxon>Bacillota</taxon>
        <taxon>Bacilli</taxon>
        <taxon>Bacillales</taxon>
        <taxon>Caryophanaceae</taxon>
        <taxon>Planococcus</taxon>
    </lineage>
</organism>
<keyword evidence="14" id="KW-1185">Reference proteome</keyword>
<gene>
    <name evidence="13" type="ORF">DP120_15790</name>
</gene>
<dbReference type="InterPro" id="IPR029001">
    <property type="entry name" value="ITPase-like_fam"/>
</dbReference>
<comment type="cofactor">
    <cofactor evidence="1">
        <name>Mn(2+)</name>
        <dbReference type="ChEBI" id="CHEBI:29035"/>
    </cofactor>
</comment>
<evidence type="ECO:0000313" key="13">
    <source>
        <dbReference type="EMBL" id="RAZ74044.1"/>
    </source>
</evidence>
<dbReference type="PANTHER" id="PTHR34699">
    <property type="match status" value="1"/>
</dbReference>
<evidence type="ECO:0000256" key="9">
    <source>
        <dbReference type="ARBA" id="ARBA00038901"/>
    </source>
</evidence>
<keyword evidence="3" id="KW-0479">Metal-binding</keyword>
<comment type="caution">
    <text evidence="13">The sequence shown here is derived from an EMBL/GenBank/DDBJ whole genome shotgun (WGS) entry which is preliminary data.</text>
</comment>
<evidence type="ECO:0000256" key="8">
    <source>
        <dbReference type="ARBA" id="ARBA00023211"/>
    </source>
</evidence>
<comment type="catalytic activity">
    <reaction evidence="10">
        <text>ITP + H2O = IDP + phosphate + H(+)</text>
        <dbReference type="Rhea" id="RHEA:28330"/>
        <dbReference type="ChEBI" id="CHEBI:15377"/>
        <dbReference type="ChEBI" id="CHEBI:15378"/>
        <dbReference type="ChEBI" id="CHEBI:43474"/>
        <dbReference type="ChEBI" id="CHEBI:58280"/>
        <dbReference type="ChEBI" id="CHEBI:61402"/>
        <dbReference type="EC" id="3.6.1.73"/>
    </reaction>
</comment>
<keyword evidence="4" id="KW-0547">Nucleotide-binding</keyword>
<dbReference type="Pfam" id="PF01931">
    <property type="entry name" value="NTPase_I-T"/>
    <property type="match status" value="1"/>
</dbReference>
<evidence type="ECO:0000256" key="11">
    <source>
        <dbReference type="ARBA" id="ARBA00048781"/>
    </source>
</evidence>
<dbReference type="InterPro" id="IPR026533">
    <property type="entry name" value="NTPase/PRRC1"/>
</dbReference>
<evidence type="ECO:0000256" key="3">
    <source>
        <dbReference type="ARBA" id="ARBA00022723"/>
    </source>
</evidence>
<dbReference type="GO" id="GO:0103023">
    <property type="term" value="F:ITPase activity"/>
    <property type="evidence" value="ECO:0007669"/>
    <property type="project" value="UniProtKB-EC"/>
</dbReference>
<comment type="catalytic activity">
    <reaction evidence="11">
        <text>XTP + H2O = XDP + phosphate + H(+)</text>
        <dbReference type="Rhea" id="RHEA:28406"/>
        <dbReference type="ChEBI" id="CHEBI:15377"/>
        <dbReference type="ChEBI" id="CHEBI:15378"/>
        <dbReference type="ChEBI" id="CHEBI:43474"/>
        <dbReference type="ChEBI" id="CHEBI:59884"/>
        <dbReference type="ChEBI" id="CHEBI:61314"/>
        <dbReference type="EC" id="3.6.1.73"/>
    </reaction>
</comment>
<dbReference type="Proteomes" id="UP000251002">
    <property type="component" value="Unassembled WGS sequence"/>
</dbReference>
<dbReference type="NCBIfam" id="NF002850">
    <property type="entry name" value="PRK03114.1"/>
    <property type="match status" value="1"/>
</dbReference>
<evidence type="ECO:0000256" key="5">
    <source>
        <dbReference type="ARBA" id="ARBA00022801"/>
    </source>
</evidence>
<dbReference type="SUPFAM" id="SSF52972">
    <property type="entry name" value="ITPase-like"/>
    <property type="match status" value="1"/>
</dbReference>
<dbReference type="EC" id="3.6.1.73" evidence="9"/>
<feature type="domain" description="Non-canonical purine NTP phosphatase/PRRC1" evidence="12">
    <location>
        <begin position="9"/>
        <end position="162"/>
    </location>
</feature>
<dbReference type="GO" id="GO:0046872">
    <property type="term" value="F:metal ion binding"/>
    <property type="evidence" value="ECO:0007669"/>
    <property type="project" value="UniProtKB-KW"/>
</dbReference>
<evidence type="ECO:0000256" key="1">
    <source>
        <dbReference type="ARBA" id="ARBA00001936"/>
    </source>
</evidence>
<evidence type="ECO:0000256" key="10">
    <source>
        <dbReference type="ARBA" id="ARBA00048174"/>
    </source>
</evidence>
<evidence type="ECO:0000313" key="14">
    <source>
        <dbReference type="Proteomes" id="UP000251002"/>
    </source>
</evidence>
<evidence type="ECO:0000256" key="6">
    <source>
        <dbReference type="ARBA" id="ARBA00022842"/>
    </source>
</evidence>
<dbReference type="GO" id="GO:0000166">
    <property type="term" value="F:nucleotide binding"/>
    <property type="evidence" value="ECO:0007669"/>
    <property type="project" value="UniProtKB-KW"/>
</dbReference>
<dbReference type="AlphaFoldDB" id="A0A365KLM2"/>
<sequence>MDNLKIAVASKNQAKIRAVSECLGELGIQHEITAVETDSGVSAQPFSMEETRQGAVNRAVSAIEGPFDCAVGLEGGVYEIEGELYLCNWGALATADGKVYTAGGAQVPLPEEIGQKLKEGLELGPVMDDYANETGIRHDKGAIGILTAGLMNRGDMFGHIVKLLIGQYQLGSG</sequence>
<dbReference type="GO" id="GO:0009117">
    <property type="term" value="P:nucleotide metabolic process"/>
    <property type="evidence" value="ECO:0007669"/>
    <property type="project" value="UniProtKB-KW"/>
</dbReference>